<keyword evidence="3" id="KW-1185">Reference proteome</keyword>
<dbReference type="Proteomes" id="UP001221142">
    <property type="component" value="Unassembled WGS sequence"/>
</dbReference>
<dbReference type="AlphaFoldDB" id="A0AAD7FFN0"/>
<gene>
    <name evidence="2" type="ORF">FB45DRAFT_1062316</name>
</gene>
<feature type="compositionally biased region" description="Acidic residues" evidence="1">
    <location>
        <begin position="122"/>
        <end position="140"/>
    </location>
</feature>
<dbReference type="EMBL" id="JARKIF010000016">
    <property type="protein sequence ID" value="KAJ7621315.1"/>
    <property type="molecule type" value="Genomic_DNA"/>
</dbReference>
<sequence length="401" mass="44219">MQSLEDFINDPFPFAFPTEQDFGGVHSLYDFTFDDTLPSTSARCDELPAAPPTTTHPCLSFSAQELREDSTEDIFNDLHGLPRDDPFADSESLWGEESSPPASPVVQFPGFTTTELAAESSESSDESDSESDESDSEEYLAAEAVTAFTGESDIDPYASDSDEEDCYSTPEPELLPPTPEPRVIRPLPTSRRTVRAHPVSSPAPPPTPDRVSPRASAPSPSPPPAPAPVKRKAKKSGGRTHSKRAAVGPSPTAVPQQHQWMFVRGVTYTPNGWLRCSFSGCKVGPMQRIWDMHRHMLLHFPELAEPDSLECLGCPATFTRKDARDRHQQKNPGHDSEERKELVPLFKQLPLYKQVQESDLEPALKRKGQRTLNGLFETALQENLTTLPQLIAAFGETKLPA</sequence>
<feature type="compositionally biased region" description="Basic residues" evidence="1">
    <location>
        <begin position="229"/>
        <end position="244"/>
    </location>
</feature>
<evidence type="ECO:0000256" key="1">
    <source>
        <dbReference type="SAM" id="MobiDB-lite"/>
    </source>
</evidence>
<feature type="region of interest" description="Disordered" evidence="1">
    <location>
        <begin position="69"/>
        <end position="255"/>
    </location>
</feature>
<organism evidence="2 3">
    <name type="scientific">Roridomyces roridus</name>
    <dbReference type="NCBI Taxonomy" id="1738132"/>
    <lineage>
        <taxon>Eukaryota</taxon>
        <taxon>Fungi</taxon>
        <taxon>Dikarya</taxon>
        <taxon>Basidiomycota</taxon>
        <taxon>Agaricomycotina</taxon>
        <taxon>Agaricomycetes</taxon>
        <taxon>Agaricomycetidae</taxon>
        <taxon>Agaricales</taxon>
        <taxon>Marasmiineae</taxon>
        <taxon>Mycenaceae</taxon>
        <taxon>Roridomyces</taxon>
    </lineage>
</organism>
<evidence type="ECO:0000313" key="2">
    <source>
        <dbReference type="EMBL" id="KAJ7621315.1"/>
    </source>
</evidence>
<proteinExistence type="predicted"/>
<feature type="compositionally biased region" description="Low complexity" evidence="1">
    <location>
        <begin position="209"/>
        <end position="218"/>
    </location>
</feature>
<evidence type="ECO:0000313" key="3">
    <source>
        <dbReference type="Proteomes" id="UP001221142"/>
    </source>
</evidence>
<name>A0AAD7FFN0_9AGAR</name>
<accession>A0AAD7FFN0</accession>
<comment type="caution">
    <text evidence="2">The sequence shown here is derived from an EMBL/GenBank/DDBJ whole genome shotgun (WGS) entry which is preliminary data.</text>
</comment>
<protein>
    <submittedName>
        <fullName evidence="2">Uncharacterized protein</fullName>
    </submittedName>
</protein>
<reference evidence="2" key="1">
    <citation type="submission" date="2023-03" db="EMBL/GenBank/DDBJ databases">
        <title>Massive genome expansion in bonnet fungi (Mycena s.s.) driven by repeated elements and novel gene families across ecological guilds.</title>
        <authorList>
            <consortium name="Lawrence Berkeley National Laboratory"/>
            <person name="Harder C.B."/>
            <person name="Miyauchi S."/>
            <person name="Viragh M."/>
            <person name="Kuo A."/>
            <person name="Thoen E."/>
            <person name="Andreopoulos B."/>
            <person name="Lu D."/>
            <person name="Skrede I."/>
            <person name="Drula E."/>
            <person name="Henrissat B."/>
            <person name="Morin E."/>
            <person name="Kohler A."/>
            <person name="Barry K."/>
            <person name="LaButti K."/>
            <person name="Morin E."/>
            <person name="Salamov A."/>
            <person name="Lipzen A."/>
            <person name="Mereny Z."/>
            <person name="Hegedus B."/>
            <person name="Baldrian P."/>
            <person name="Stursova M."/>
            <person name="Weitz H."/>
            <person name="Taylor A."/>
            <person name="Grigoriev I.V."/>
            <person name="Nagy L.G."/>
            <person name="Martin F."/>
            <person name="Kauserud H."/>
        </authorList>
    </citation>
    <scope>NUCLEOTIDE SEQUENCE</scope>
    <source>
        <strain evidence="2">9284</strain>
    </source>
</reference>